<evidence type="ECO:0000256" key="1">
    <source>
        <dbReference type="ARBA" id="ARBA00000563"/>
    </source>
</evidence>
<dbReference type="OrthoDB" id="372039at2157"/>
<comment type="catalytic activity">
    <reaction evidence="1 15">
        <text>Exonucleolytic cleavage in the 3'- to 5'-direction to yield nucleoside 5'-phosphates.</text>
        <dbReference type="EC" id="3.1.11.1"/>
    </reaction>
</comment>
<keyword evidence="10 15" id="KW-0239">DNA-directed DNA polymerase</keyword>
<dbReference type="GO" id="GO:0008310">
    <property type="term" value="F:single-stranded DNA 3'-5' DNA exonuclease activity"/>
    <property type="evidence" value="ECO:0007669"/>
    <property type="project" value="UniProtKB-EC"/>
</dbReference>
<feature type="region of interest" description="Disordered" evidence="16">
    <location>
        <begin position="54"/>
        <end position="150"/>
    </location>
</feature>
<evidence type="ECO:0000256" key="8">
    <source>
        <dbReference type="ARBA" id="ARBA00022801"/>
    </source>
</evidence>
<evidence type="ECO:0000256" key="14">
    <source>
        <dbReference type="ARBA" id="ARBA00049244"/>
    </source>
</evidence>
<dbReference type="GO" id="GO:0006271">
    <property type="term" value="P:DNA strand elongation involved in DNA replication"/>
    <property type="evidence" value="ECO:0007669"/>
    <property type="project" value="TreeGrafter"/>
</dbReference>
<comment type="similarity">
    <text evidence="2 15">Belongs to the DNA polymerase delta/II small subunit family.</text>
</comment>
<keyword evidence="9 15" id="KW-0269">Exonuclease</keyword>
<evidence type="ECO:0000313" key="21">
    <source>
        <dbReference type="Proteomes" id="UP000282007"/>
    </source>
</evidence>
<keyword evidence="11 15" id="KW-0238">DNA-binding</keyword>
<keyword evidence="5 15" id="KW-0548">Nucleotidyltransferase</keyword>
<keyword evidence="6 15" id="KW-0235">DNA replication</keyword>
<name>A0A3G8QPK6_9EURY</name>
<evidence type="ECO:0000313" key="20">
    <source>
        <dbReference type="Proteomes" id="UP000277326"/>
    </source>
</evidence>
<dbReference type="PANTHER" id="PTHR10416:SF0">
    <property type="entry name" value="DNA POLYMERASE DELTA SUBUNIT 2"/>
    <property type="match status" value="1"/>
</dbReference>
<evidence type="ECO:0000256" key="2">
    <source>
        <dbReference type="ARBA" id="ARBA00006035"/>
    </source>
</evidence>
<evidence type="ECO:0000256" key="15">
    <source>
        <dbReference type="HAMAP-Rule" id="MF_00325"/>
    </source>
</evidence>
<dbReference type="CDD" id="cd04490">
    <property type="entry name" value="PolII_SU_OBF"/>
    <property type="match status" value="1"/>
</dbReference>
<dbReference type="InterPro" id="IPR011149">
    <property type="entry name" value="Pol2_small_arc"/>
</dbReference>
<dbReference type="EMBL" id="REFS01000005">
    <property type="protein sequence ID" value="RMB13158.1"/>
    <property type="molecule type" value="Genomic_DNA"/>
</dbReference>
<dbReference type="InterPro" id="IPR007185">
    <property type="entry name" value="DNA_pol_a/d/e_bsu"/>
</dbReference>
<evidence type="ECO:0000256" key="6">
    <source>
        <dbReference type="ARBA" id="ARBA00022705"/>
    </source>
</evidence>
<keyword evidence="8 15" id="KW-0378">Hydrolase</keyword>
<evidence type="ECO:0000256" key="9">
    <source>
        <dbReference type="ARBA" id="ARBA00022839"/>
    </source>
</evidence>
<keyword evidence="21" id="KW-1185">Reference proteome</keyword>
<feature type="compositionally biased region" description="Low complexity" evidence="16">
    <location>
        <begin position="62"/>
        <end position="86"/>
    </location>
</feature>
<sequence length="554" mass="59580">MPLETPARIARELARRGYNAEREAVTLLAGATDPAAALDTAVETAPDDALRLTAEHVRSALSTDAPAAASPPTDTDATDTTASADTVPDDTAPDAPPEDPSVSTATPSPSSGTQAADAPVETKGSRKGEMAGTESASTTSADTATADSDTAAVKRSIDIAGDITGRSTGTGEYGDFVSVFRDRYEKLSGKLRGRVNHRPASAVADMPGGSDVAMIGLVNDVRSSANGHWIVELEDTTGTFPCLITKDRDIADLVDELLLDECVAVEGTLSDDAGIVFVDALHFPDVPRTYKPSTADRHVQAALISDVHVGSQEFMADAWHRFADWLHTEEAAAVEYLLVAGDMVEGVGVYPDQDEELDIVDIYDQYDRFSEHLKEVPGDLDIVMIPGNHDAVRLAEPQPGFDEELREIMSAHDPRIVGNPSTVTIEGVSVLMYHGVSLDEVIAELPEETASYDHPHRAMYHLLKKRHVAPKYGGHMRLAPEERDYLVIENVPDVFHTGHVHKLGYGKYHNVLAVNSGCWQAQTAFQKSVNIDPDAGFAPIVDLDTLNLTVRKFA</sequence>
<evidence type="ECO:0000313" key="18">
    <source>
        <dbReference type="EMBL" id="AZH24065.1"/>
    </source>
</evidence>
<accession>A0A3G8QPK6</accession>
<gene>
    <name evidence="15" type="primary">polB</name>
    <name evidence="19" type="ORF">ATH50_2489</name>
    <name evidence="18" type="ORF">DU502_01160</name>
</gene>
<dbReference type="RefSeq" id="WP_121921098.1">
    <property type="nucleotide sequence ID" value="NZ_CP034145.1"/>
</dbReference>
<reference evidence="19 20" key="1">
    <citation type="journal article" date="2015" name="Stand. Genomic Sci.">
        <title>Genomic Encyclopedia of Bacterial and Archaeal Type Strains, Phase III: the genomes of soil and plant-associated and newly described type strains.</title>
        <authorList>
            <person name="Whitman W.B."/>
            <person name="Woyke T."/>
            <person name="Klenk H.P."/>
            <person name="Zhou Y."/>
            <person name="Lilburn T.G."/>
            <person name="Beck B.J."/>
            <person name="De Vos P."/>
            <person name="Vandamme P."/>
            <person name="Eisen J.A."/>
            <person name="Garrity G."/>
            <person name="Hugenholtz P."/>
            <person name="Kyrpides N.C."/>
        </authorList>
    </citation>
    <scope>NUCLEOTIDE SEQUENCE [LARGE SCALE GENOMIC DNA]</scope>
    <source>
        <strain evidence="19 20">CGMCC 1.10124</strain>
    </source>
</reference>
<feature type="compositionally biased region" description="Low complexity" evidence="16">
    <location>
        <begin position="100"/>
        <end position="116"/>
    </location>
</feature>
<dbReference type="NCBIfam" id="NF003116">
    <property type="entry name" value="PRK04036.1-1"/>
    <property type="match status" value="1"/>
</dbReference>
<feature type="compositionally biased region" description="Low complexity" evidence="16">
    <location>
        <begin position="135"/>
        <end position="150"/>
    </location>
</feature>
<evidence type="ECO:0000256" key="12">
    <source>
        <dbReference type="ARBA" id="ARBA00023268"/>
    </source>
</evidence>
<proteinExistence type="inferred from homology"/>
<evidence type="ECO:0000256" key="16">
    <source>
        <dbReference type="SAM" id="MobiDB-lite"/>
    </source>
</evidence>
<dbReference type="Proteomes" id="UP000277326">
    <property type="component" value="Unassembled WGS sequence"/>
</dbReference>
<dbReference type="GO" id="GO:0003677">
    <property type="term" value="F:DNA binding"/>
    <property type="evidence" value="ECO:0007669"/>
    <property type="project" value="UniProtKB-UniRule"/>
</dbReference>
<comment type="catalytic activity">
    <reaction evidence="14 15">
        <text>DNA(n) + a 2'-deoxyribonucleoside 5'-triphosphate = DNA(n+1) + diphosphate</text>
        <dbReference type="Rhea" id="RHEA:22508"/>
        <dbReference type="Rhea" id="RHEA-COMP:17339"/>
        <dbReference type="Rhea" id="RHEA-COMP:17340"/>
        <dbReference type="ChEBI" id="CHEBI:33019"/>
        <dbReference type="ChEBI" id="CHEBI:61560"/>
        <dbReference type="ChEBI" id="CHEBI:173112"/>
        <dbReference type="EC" id="2.7.7.7"/>
    </reaction>
</comment>
<dbReference type="PANTHER" id="PTHR10416">
    <property type="entry name" value="DNA POLYMERASE DELTA SUBUNIT 2"/>
    <property type="match status" value="1"/>
</dbReference>
<evidence type="ECO:0000256" key="10">
    <source>
        <dbReference type="ARBA" id="ARBA00022932"/>
    </source>
</evidence>
<evidence type="ECO:0000256" key="5">
    <source>
        <dbReference type="ARBA" id="ARBA00022695"/>
    </source>
</evidence>
<dbReference type="PIRSF" id="PIRSF000803">
    <property type="entry name" value="Arc_Pol2_small"/>
    <property type="match status" value="1"/>
</dbReference>
<dbReference type="KEGG" id="haer:DU502_01160"/>
<keyword evidence="7 15" id="KW-0540">Nuclease</keyword>
<dbReference type="NCBIfam" id="NF003118">
    <property type="entry name" value="PRK04036.1-3"/>
    <property type="match status" value="1"/>
</dbReference>
<reference evidence="18 21" key="2">
    <citation type="submission" date="2018-07" db="EMBL/GenBank/DDBJ databases">
        <title>Genome sequences of Haloplanus aerogenes JCM 16430T.</title>
        <authorList>
            <person name="Kim Y.B."/>
            <person name="Roh S.W."/>
        </authorList>
    </citation>
    <scope>NUCLEOTIDE SEQUENCE [LARGE SCALE GENOMIC DNA]</scope>
    <source>
        <strain evidence="18 21">JCM 16430</strain>
    </source>
</reference>
<evidence type="ECO:0000256" key="7">
    <source>
        <dbReference type="ARBA" id="ARBA00022722"/>
    </source>
</evidence>
<dbReference type="EMBL" id="CP034145">
    <property type="protein sequence ID" value="AZH24065.1"/>
    <property type="molecule type" value="Genomic_DNA"/>
</dbReference>
<evidence type="ECO:0000256" key="4">
    <source>
        <dbReference type="ARBA" id="ARBA00022679"/>
    </source>
</evidence>
<dbReference type="Pfam" id="PF04042">
    <property type="entry name" value="DNA_pol_E_B"/>
    <property type="match status" value="1"/>
</dbReference>
<dbReference type="EC" id="3.1.11.1" evidence="15"/>
<dbReference type="EC" id="2.7.7.7" evidence="15"/>
<dbReference type="GeneID" id="38469852"/>
<reference evidence="19" key="3">
    <citation type="submission" date="2018-10" db="EMBL/GenBank/DDBJ databases">
        <authorList>
            <person name="Whitman W."/>
            <person name="Huntemann M."/>
            <person name="Clum A."/>
            <person name="Pillay M."/>
            <person name="Palaniappan K."/>
            <person name="Varghese N."/>
            <person name="Mikhailova N."/>
            <person name="Stamatis D."/>
            <person name="Reddy T."/>
            <person name="Daum C."/>
            <person name="Shapiro N."/>
            <person name="Ivanova N."/>
            <person name="Kyrpides N."/>
            <person name="Woyke T."/>
        </authorList>
    </citation>
    <scope>NUCLEOTIDE SEQUENCE</scope>
    <source>
        <strain evidence="19">CGMCC 1.10124</strain>
    </source>
</reference>
<keyword evidence="4 15" id="KW-0808">Transferase</keyword>
<dbReference type="InterPro" id="IPR029052">
    <property type="entry name" value="Metallo-depent_PP-like"/>
</dbReference>
<evidence type="ECO:0000259" key="17">
    <source>
        <dbReference type="Pfam" id="PF04042"/>
    </source>
</evidence>
<keyword evidence="12 15" id="KW-0511">Multifunctional enzyme</keyword>
<dbReference type="AlphaFoldDB" id="A0A3G8QPK6"/>
<dbReference type="InterPro" id="IPR024826">
    <property type="entry name" value="DNA_pol_delta/II_ssu"/>
</dbReference>
<organism evidence="18 21">
    <name type="scientific">Haloplanus aerogenes</name>
    <dbReference type="NCBI Taxonomy" id="660522"/>
    <lineage>
        <taxon>Archaea</taxon>
        <taxon>Methanobacteriati</taxon>
        <taxon>Methanobacteriota</taxon>
        <taxon>Stenosarchaea group</taxon>
        <taxon>Halobacteria</taxon>
        <taxon>Halobacteriales</taxon>
        <taxon>Haloferacaceae</taxon>
        <taxon>Haloplanus</taxon>
    </lineage>
</organism>
<dbReference type="Gene3D" id="3.60.21.50">
    <property type="match status" value="1"/>
</dbReference>
<evidence type="ECO:0000256" key="11">
    <source>
        <dbReference type="ARBA" id="ARBA00023125"/>
    </source>
</evidence>
<evidence type="ECO:0000256" key="3">
    <source>
        <dbReference type="ARBA" id="ARBA00011315"/>
    </source>
</evidence>
<evidence type="ECO:0000313" key="19">
    <source>
        <dbReference type="EMBL" id="RMB13158.1"/>
    </source>
</evidence>
<dbReference type="GO" id="GO:0006308">
    <property type="term" value="P:DNA catabolic process"/>
    <property type="evidence" value="ECO:0007669"/>
    <property type="project" value="UniProtKB-UniRule"/>
</dbReference>
<dbReference type="GO" id="GO:0003887">
    <property type="term" value="F:DNA-directed DNA polymerase activity"/>
    <property type="evidence" value="ECO:0007669"/>
    <property type="project" value="UniProtKB-UniRule"/>
</dbReference>
<dbReference type="FunFam" id="3.60.21.50:FF:000003">
    <property type="entry name" value="DNA polymerase II small subunit"/>
    <property type="match status" value="1"/>
</dbReference>
<evidence type="ECO:0000256" key="13">
    <source>
        <dbReference type="ARBA" id="ARBA00024817"/>
    </source>
</evidence>
<comment type="subunit">
    <text evidence="3 15">Heterodimer of a large subunit and a small subunit.</text>
</comment>
<protein>
    <recommendedName>
        <fullName evidence="15">DNA polymerase II small subunit</fullName>
        <shortName evidence="15">Pol II</shortName>
        <ecNumber evidence="15">2.7.7.7</ecNumber>
    </recommendedName>
    <alternativeName>
        <fullName evidence="15">Exodeoxyribonuclease small subunit</fullName>
        <ecNumber evidence="15">3.1.11.1</ecNumber>
    </alternativeName>
</protein>
<feature type="domain" description="DNA polymerase alpha/delta/epsilon subunit B" evidence="17">
    <location>
        <begin position="303"/>
        <end position="499"/>
    </location>
</feature>
<dbReference type="SUPFAM" id="SSF56300">
    <property type="entry name" value="Metallo-dependent phosphatases"/>
    <property type="match status" value="1"/>
</dbReference>
<dbReference type="Proteomes" id="UP000282007">
    <property type="component" value="Chromosome"/>
</dbReference>
<dbReference type="GO" id="GO:0042575">
    <property type="term" value="C:DNA polymerase complex"/>
    <property type="evidence" value="ECO:0007669"/>
    <property type="project" value="TreeGrafter"/>
</dbReference>
<dbReference type="HAMAP" id="MF_00325">
    <property type="entry name" value="DNApol_II_A_arch"/>
    <property type="match status" value="1"/>
</dbReference>
<comment type="function">
    <text evidence="13 15">Possesses two activities: a DNA synthesis (polymerase) and an exonucleolytic activity that degrades single-stranded DNA in the 3' to 5' direction. Has a template-primer preference which is characteristic of a replicative DNA polymerase.</text>
</comment>